<feature type="domain" description="HTH lacI-type" evidence="1">
    <location>
        <begin position="55"/>
        <end position="72"/>
    </location>
</feature>
<dbReference type="InterPro" id="IPR010982">
    <property type="entry name" value="Lambda_DNA-bd_dom_sf"/>
</dbReference>
<sequence>MSRAVVDPSSKVSTRELNLASCDSSGPFRAIAGSYCRFMVNSETAPAPDRGRLKMADIARMAGVSISTVSRDLPLIFSSTRS</sequence>
<evidence type="ECO:0000313" key="3">
    <source>
        <dbReference type="Proteomes" id="UP000001816"/>
    </source>
</evidence>
<protein>
    <recommendedName>
        <fullName evidence="1">HTH lacI-type domain-containing protein</fullName>
    </recommendedName>
</protein>
<gene>
    <name evidence="2" type="ordered locus">CC_0513</name>
</gene>
<dbReference type="Proteomes" id="UP000001816">
    <property type="component" value="Chromosome"/>
</dbReference>
<dbReference type="InterPro" id="IPR000843">
    <property type="entry name" value="HTH_LacI"/>
</dbReference>
<dbReference type="BioCyc" id="CAULO:CC0513-MONOMER"/>
<dbReference type="HOGENOM" id="CLU_2552085_0_0_5"/>
<reference evidence="2 3" key="1">
    <citation type="journal article" date="2001" name="Proc. Natl. Acad. Sci. U.S.A.">
        <title>Complete genome sequence of Caulobacter crescentus.</title>
        <authorList>
            <person name="Nierman W.C."/>
            <person name="Feldblyum T.V."/>
            <person name="Laub M.T."/>
            <person name="Paulsen I.T."/>
            <person name="Nelson K.E."/>
            <person name="Eisen J.A."/>
            <person name="Heidelberg J.F."/>
            <person name="Alley M.R."/>
            <person name="Ohta N."/>
            <person name="Maddock J.R."/>
            <person name="Potocka I."/>
            <person name="Nelson W.C."/>
            <person name="Newton A."/>
            <person name="Stephens C."/>
            <person name="Phadke N.D."/>
            <person name="Ely B."/>
            <person name="DeBoy R.T."/>
            <person name="Dodson R.J."/>
            <person name="Durkin A.S."/>
            <person name="Gwinn M.L."/>
            <person name="Haft D.H."/>
            <person name="Kolonay J.F."/>
            <person name="Smit J."/>
            <person name="Craven M.B."/>
            <person name="Khouri H."/>
            <person name="Shetty J."/>
            <person name="Berry K."/>
            <person name="Utterback T."/>
            <person name="Tran K."/>
            <person name="Wolf A."/>
            <person name="Vamathevan J."/>
            <person name="Ermolaeva M."/>
            <person name="White O."/>
            <person name="Salzberg S.L."/>
            <person name="Venter J.C."/>
            <person name="Shapiro L."/>
            <person name="Fraser C.M."/>
        </authorList>
    </citation>
    <scope>NUCLEOTIDE SEQUENCE [LARGE SCALE GENOMIC DNA]</scope>
    <source>
        <strain evidence="3">ATCC 19089 / CB15</strain>
    </source>
</reference>
<dbReference type="EMBL" id="AE005673">
    <property type="protein sequence ID" value="AAK22500.1"/>
    <property type="molecule type" value="Genomic_DNA"/>
</dbReference>
<dbReference type="AlphaFoldDB" id="Q9AAT1"/>
<proteinExistence type="predicted"/>
<keyword evidence="3" id="KW-1185">Reference proteome</keyword>
<dbReference type="GO" id="GO:0006355">
    <property type="term" value="P:regulation of DNA-templated transcription"/>
    <property type="evidence" value="ECO:0007669"/>
    <property type="project" value="InterPro"/>
</dbReference>
<dbReference type="Gene3D" id="1.10.260.40">
    <property type="entry name" value="lambda repressor-like DNA-binding domains"/>
    <property type="match status" value="1"/>
</dbReference>
<dbReference type="PATRIC" id="fig|190650.5.peg.523"/>
<dbReference type="eggNOG" id="COG1609">
    <property type="taxonomic scope" value="Bacteria"/>
</dbReference>
<dbReference type="PIR" id="H87312">
    <property type="entry name" value="H87312"/>
</dbReference>
<dbReference type="Pfam" id="PF00356">
    <property type="entry name" value="LacI"/>
    <property type="match status" value="1"/>
</dbReference>
<accession>Q9AAT1</accession>
<dbReference type="KEGG" id="ccr:CC_0513"/>
<dbReference type="GO" id="GO:0003677">
    <property type="term" value="F:DNA binding"/>
    <property type="evidence" value="ECO:0007669"/>
    <property type="project" value="InterPro"/>
</dbReference>
<dbReference type="EnsemblBacteria" id="AAK22500">
    <property type="protein sequence ID" value="AAK22500"/>
    <property type="gene ID" value="CC_0513"/>
</dbReference>
<organism evidence="2 3">
    <name type="scientific">Caulobacter vibrioides (strain ATCC 19089 / CIP 103742 / CB 15)</name>
    <name type="common">Caulobacter crescentus</name>
    <dbReference type="NCBI Taxonomy" id="190650"/>
    <lineage>
        <taxon>Bacteria</taxon>
        <taxon>Pseudomonadati</taxon>
        <taxon>Pseudomonadota</taxon>
        <taxon>Alphaproteobacteria</taxon>
        <taxon>Caulobacterales</taxon>
        <taxon>Caulobacteraceae</taxon>
        <taxon>Caulobacter</taxon>
    </lineage>
</organism>
<dbReference type="STRING" id="190650.CC_0513"/>
<name>Q9AAT1_CAUVC</name>
<evidence type="ECO:0000313" key="2">
    <source>
        <dbReference type="EMBL" id="AAK22500.1"/>
    </source>
</evidence>
<evidence type="ECO:0000259" key="1">
    <source>
        <dbReference type="Pfam" id="PF00356"/>
    </source>
</evidence>